<dbReference type="Proteomes" id="UP000182944">
    <property type="component" value="Unassembled WGS sequence"/>
</dbReference>
<protein>
    <submittedName>
        <fullName evidence="2">Ion channel</fullName>
    </submittedName>
</protein>
<sequence length="157" mass="17554">MLVQITVGTLLMLLTLASSGASLYVIEVMLQAARPWVLGGRVWAKLVAVIMMVSVWALVDLTLGVWIWAMAYWRLGAFPDLEHAVYFSLVSFTTLGYGDLLLPQEWRIMGGLTAASGLLNFGLITAILVETVRDVRVAQMRHQTRQDARHEGRRARR</sequence>
<feature type="domain" description="Potassium channel" evidence="1">
    <location>
        <begin position="62"/>
        <end position="132"/>
    </location>
</feature>
<keyword evidence="3" id="KW-1185">Reference proteome</keyword>
<evidence type="ECO:0000313" key="2">
    <source>
        <dbReference type="EMBL" id="SDW51981.1"/>
    </source>
</evidence>
<dbReference type="STRING" id="1545044.SAMN05444276_1011201"/>
<dbReference type="InterPro" id="IPR013099">
    <property type="entry name" value="K_chnl_dom"/>
</dbReference>
<name>A0A1H2U772_9RHOB</name>
<dbReference type="OrthoDB" id="2974133at2"/>
<gene>
    <name evidence="2" type="ORF">SAMN05444276_1011201</name>
</gene>
<accession>A0A1H2U772</accession>
<evidence type="ECO:0000313" key="3">
    <source>
        <dbReference type="Proteomes" id="UP000182944"/>
    </source>
</evidence>
<dbReference type="AlphaFoldDB" id="A0A1H2U772"/>
<proteinExistence type="predicted"/>
<organism evidence="2 3">
    <name type="scientific">Paracoccus sanguinis</name>
    <dbReference type="NCBI Taxonomy" id="1545044"/>
    <lineage>
        <taxon>Bacteria</taxon>
        <taxon>Pseudomonadati</taxon>
        <taxon>Pseudomonadota</taxon>
        <taxon>Alphaproteobacteria</taxon>
        <taxon>Rhodobacterales</taxon>
        <taxon>Paracoccaceae</taxon>
        <taxon>Paracoccus</taxon>
    </lineage>
</organism>
<evidence type="ECO:0000259" key="1">
    <source>
        <dbReference type="Pfam" id="PF07885"/>
    </source>
</evidence>
<dbReference type="Gene3D" id="1.10.287.70">
    <property type="match status" value="1"/>
</dbReference>
<dbReference type="SUPFAM" id="SSF81324">
    <property type="entry name" value="Voltage-gated potassium channels"/>
    <property type="match status" value="1"/>
</dbReference>
<dbReference type="Pfam" id="PF07885">
    <property type="entry name" value="Ion_trans_2"/>
    <property type="match status" value="1"/>
</dbReference>
<dbReference type="EMBL" id="FNNA01000001">
    <property type="protein sequence ID" value="SDW51981.1"/>
    <property type="molecule type" value="Genomic_DNA"/>
</dbReference>
<dbReference type="RefSeq" id="WP_052171907.1">
    <property type="nucleotide sequence ID" value="NZ_CP051542.1"/>
</dbReference>
<reference evidence="3" key="1">
    <citation type="submission" date="2016-10" db="EMBL/GenBank/DDBJ databases">
        <authorList>
            <person name="Varghese N."/>
            <person name="Submissions S."/>
        </authorList>
    </citation>
    <scope>NUCLEOTIDE SEQUENCE [LARGE SCALE GENOMIC DNA]</scope>
    <source>
        <strain evidence="3">DSM 29303</strain>
    </source>
</reference>